<keyword evidence="7 11" id="KW-0862">Zinc</keyword>
<evidence type="ECO:0000256" key="4">
    <source>
        <dbReference type="ARBA" id="ARBA00022692"/>
    </source>
</evidence>
<evidence type="ECO:0000259" key="13">
    <source>
        <dbReference type="Pfam" id="PF01435"/>
    </source>
</evidence>
<gene>
    <name evidence="14" type="ORF">ITI46_06835</name>
</gene>
<proteinExistence type="inferred from homology"/>
<keyword evidence="6 11" id="KW-0378">Hydrolase</keyword>
<keyword evidence="10 12" id="KW-0472">Membrane</keyword>
<comment type="cofactor">
    <cofactor evidence="11">
        <name>Zn(2+)</name>
        <dbReference type="ChEBI" id="CHEBI:29105"/>
    </cofactor>
    <text evidence="11">Binds 1 zinc ion per subunit.</text>
</comment>
<keyword evidence="8 12" id="KW-1133">Transmembrane helix</keyword>
<evidence type="ECO:0000313" key="15">
    <source>
        <dbReference type="Proteomes" id="UP001519064"/>
    </source>
</evidence>
<evidence type="ECO:0000313" key="14">
    <source>
        <dbReference type="EMBL" id="MBO8191406.1"/>
    </source>
</evidence>
<evidence type="ECO:0000256" key="12">
    <source>
        <dbReference type="SAM" id="Phobius"/>
    </source>
</evidence>
<evidence type="ECO:0000256" key="3">
    <source>
        <dbReference type="ARBA" id="ARBA00022670"/>
    </source>
</evidence>
<dbReference type="EMBL" id="JADKMA010000021">
    <property type="protein sequence ID" value="MBO8191406.1"/>
    <property type="molecule type" value="Genomic_DNA"/>
</dbReference>
<dbReference type="PANTHER" id="PTHR43221:SF1">
    <property type="entry name" value="PROTEASE HTPX"/>
    <property type="match status" value="1"/>
</dbReference>
<evidence type="ECO:0000256" key="6">
    <source>
        <dbReference type="ARBA" id="ARBA00022801"/>
    </source>
</evidence>
<feature type="transmembrane region" description="Helical" evidence="12">
    <location>
        <begin position="186"/>
        <end position="210"/>
    </location>
</feature>
<dbReference type="Proteomes" id="UP001519064">
    <property type="component" value="Unassembled WGS sequence"/>
</dbReference>
<keyword evidence="5" id="KW-0479">Metal-binding</keyword>
<feature type="domain" description="Peptidase M48" evidence="13">
    <location>
        <begin position="86"/>
        <end position="317"/>
    </location>
</feature>
<keyword evidence="9 11" id="KW-0482">Metalloprotease</keyword>
<accession>A0ABS3X8K6</accession>
<evidence type="ECO:0000256" key="5">
    <source>
        <dbReference type="ARBA" id="ARBA00022723"/>
    </source>
</evidence>
<evidence type="ECO:0000256" key="10">
    <source>
        <dbReference type="ARBA" id="ARBA00023136"/>
    </source>
</evidence>
<evidence type="ECO:0000256" key="11">
    <source>
        <dbReference type="RuleBase" id="RU003983"/>
    </source>
</evidence>
<keyword evidence="2" id="KW-1003">Cell membrane</keyword>
<feature type="transmembrane region" description="Helical" evidence="12">
    <location>
        <begin position="21"/>
        <end position="43"/>
    </location>
</feature>
<protein>
    <submittedName>
        <fullName evidence="14">M48 family metalloprotease</fullName>
    </submittedName>
</protein>
<dbReference type="Pfam" id="PF01435">
    <property type="entry name" value="Peptidase_M48"/>
    <property type="match status" value="1"/>
</dbReference>
<dbReference type="GO" id="GO:0008237">
    <property type="term" value="F:metallopeptidase activity"/>
    <property type="evidence" value="ECO:0007669"/>
    <property type="project" value="UniProtKB-KW"/>
</dbReference>
<sequence>MEFAQRRIHVAAHQRGMDATAVGGLLLYIPHVLCSLVAVLLISLLLGELWFLLLLAWLASGALVFHRPTESVLARWLLRLRYPTPEEHARLEPVWREVTARAGVDGRNYQLWVEDSRDLNAVAAAGHIVGVTSFALHRIPSGQLAAVLAHELGHHVGGHAWSSLLGYWYSLPGHAALRLCRALLRLCGAVLYGVLRAFPFAGLICGIVLLVLFTGLAWATIATLYGLPLLIPAVPYLLAAVGRRSELRADQQAAALGFAPMLAEVLRQSMPVAQPAQGQYGTAALTPASGLPPDQRGTLARLLDTHPPYHVRLHHLRPYLEPRS</sequence>
<keyword evidence="4 12" id="KW-0812">Transmembrane</keyword>
<reference evidence="14 15" key="1">
    <citation type="submission" date="2020-11" db="EMBL/GenBank/DDBJ databases">
        <title>Streptomyces spirodelae sp. nov., isolated from duckweed.</title>
        <authorList>
            <person name="Saimee Y."/>
            <person name="Duangmal K."/>
        </authorList>
    </citation>
    <scope>NUCLEOTIDE SEQUENCE [LARGE SCALE GENOMIC DNA]</scope>
    <source>
        <strain evidence="14 15">S16-07</strain>
    </source>
</reference>
<evidence type="ECO:0000256" key="9">
    <source>
        <dbReference type="ARBA" id="ARBA00023049"/>
    </source>
</evidence>
<evidence type="ECO:0000256" key="7">
    <source>
        <dbReference type="ARBA" id="ARBA00022833"/>
    </source>
</evidence>
<keyword evidence="3 11" id="KW-0645">Protease</keyword>
<evidence type="ECO:0000256" key="1">
    <source>
        <dbReference type="ARBA" id="ARBA00004651"/>
    </source>
</evidence>
<feature type="transmembrane region" description="Helical" evidence="12">
    <location>
        <begin position="49"/>
        <end position="66"/>
    </location>
</feature>
<dbReference type="Gene3D" id="3.30.2010.10">
    <property type="entry name" value="Metalloproteases ('zincins'), catalytic domain"/>
    <property type="match status" value="1"/>
</dbReference>
<feature type="transmembrane region" description="Helical" evidence="12">
    <location>
        <begin position="216"/>
        <end position="238"/>
    </location>
</feature>
<comment type="similarity">
    <text evidence="11">Belongs to the peptidase M48 family.</text>
</comment>
<comment type="subcellular location">
    <subcellularLocation>
        <location evidence="1">Cell membrane</location>
        <topology evidence="1">Multi-pass membrane protein</topology>
    </subcellularLocation>
</comment>
<name>A0ABS3X8K6_9ACTN</name>
<evidence type="ECO:0000256" key="2">
    <source>
        <dbReference type="ARBA" id="ARBA00022475"/>
    </source>
</evidence>
<evidence type="ECO:0000256" key="8">
    <source>
        <dbReference type="ARBA" id="ARBA00022989"/>
    </source>
</evidence>
<dbReference type="PANTHER" id="PTHR43221">
    <property type="entry name" value="PROTEASE HTPX"/>
    <property type="match status" value="1"/>
</dbReference>
<dbReference type="InterPro" id="IPR001915">
    <property type="entry name" value="Peptidase_M48"/>
</dbReference>
<organism evidence="14 15">
    <name type="scientific">Streptomyces oryzae</name>
    <dbReference type="NCBI Taxonomy" id="1434886"/>
    <lineage>
        <taxon>Bacteria</taxon>
        <taxon>Bacillati</taxon>
        <taxon>Actinomycetota</taxon>
        <taxon>Actinomycetes</taxon>
        <taxon>Kitasatosporales</taxon>
        <taxon>Streptomycetaceae</taxon>
        <taxon>Streptomyces</taxon>
    </lineage>
</organism>
<comment type="caution">
    <text evidence="14">The sequence shown here is derived from an EMBL/GenBank/DDBJ whole genome shotgun (WGS) entry which is preliminary data.</text>
</comment>
<dbReference type="InterPro" id="IPR050083">
    <property type="entry name" value="HtpX_protease"/>
</dbReference>
<keyword evidence="15" id="KW-1185">Reference proteome</keyword>